<evidence type="ECO:0000313" key="2">
    <source>
        <dbReference type="Proteomes" id="UP001162131"/>
    </source>
</evidence>
<dbReference type="EMBL" id="CAJZBQ010000011">
    <property type="protein sequence ID" value="CAG9313690.1"/>
    <property type="molecule type" value="Genomic_DNA"/>
</dbReference>
<name>A0AAU9IPH2_9CILI</name>
<dbReference type="Proteomes" id="UP001162131">
    <property type="component" value="Unassembled WGS sequence"/>
</dbReference>
<proteinExistence type="predicted"/>
<protein>
    <submittedName>
        <fullName evidence="1">Uncharacterized protein</fullName>
    </submittedName>
</protein>
<sequence>MGCGVPKRKATSKLNKADELDTSLQYFNSNPRIPSIYIKSPMADQKSGFSCWDNHFEYNIKGTSYTIIISRVKYNDCSSQFD</sequence>
<reference evidence="1" key="1">
    <citation type="submission" date="2021-09" db="EMBL/GenBank/DDBJ databases">
        <authorList>
            <consortium name="AG Swart"/>
            <person name="Singh M."/>
            <person name="Singh A."/>
            <person name="Seah K."/>
            <person name="Emmerich C."/>
        </authorList>
    </citation>
    <scope>NUCLEOTIDE SEQUENCE</scope>
    <source>
        <strain evidence="1">ATCC30299</strain>
    </source>
</reference>
<evidence type="ECO:0000313" key="1">
    <source>
        <dbReference type="EMBL" id="CAG9313690.1"/>
    </source>
</evidence>
<accession>A0AAU9IPH2</accession>
<organism evidence="1 2">
    <name type="scientific">Blepharisma stoltei</name>
    <dbReference type="NCBI Taxonomy" id="1481888"/>
    <lineage>
        <taxon>Eukaryota</taxon>
        <taxon>Sar</taxon>
        <taxon>Alveolata</taxon>
        <taxon>Ciliophora</taxon>
        <taxon>Postciliodesmatophora</taxon>
        <taxon>Heterotrichea</taxon>
        <taxon>Heterotrichida</taxon>
        <taxon>Blepharismidae</taxon>
        <taxon>Blepharisma</taxon>
    </lineage>
</organism>
<keyword evidence="2" id="KW-1185">Reference proteome</keyword>
<dbReference type="AlphaFoldDB" id="A0AAU9IPH2"/>
<gene>
    <name evidence="1" type="ORF">BSTOLATCC_MIC9495</name>
</gene>
<comment type="caution">
    <text evidence="1">The sequence shown here is derived from an EMBL/GenBank/DDBJ whole genome shotgun (WGS) entry which is preliminary data.</text>
</comment>